<evidence type="ECO:0000313" key="1">
    <source>
        <dbReference type="EMBL" id="KAK7399407.1"/>
    </source>
</evidence>
<dbReference type="AlphaFoldDB" id="A0AAN9SLJ4"/>
<comment type="caution">
    <text evidence="1">The sequence shown here is derived from an EMBL/GenBank/DDBJ whole genome shotgun (WGS) entry which is preliminary data.</text>
</comment>
<keyword evidence="2" id="KW-1185">Reference proteome</keyword>
<dbReference type="EMBL" id="JAYMYS010000003">
    <property type="protein sequence ID" value="KAK7399407.1"/>
    <property type="molecule type" value="Genomic_DNA"/>
</dbReference>
<name>A0AAN9SLJ4_PSOTE</name>
<protein>
    <submittedName>
        <fullName evidence="1">Uncharacterized protein</fullName>
    </submittedName>
</protein>
<gene>
    <name evidence="1" type="ORF">VNO78_10589</name>
</gene>
<proteinExistence type="predicted"/>
<evidence type="ECO:0000313" key="2">
    <source>
        <dbReference type="Proteomes" id="UP001386955"/>
    </source>
</evidence>
<sequence length="78" mass="8548">MSLVIYHVFMSNDLETSCMLFVMFDSSNVGWNVKINVDGSVIGGGQSAGCGGVNRDNDGVWLGGWRFLQKTKKRISLC</sequence>
<reference evidence="1 2" key="1">
    <citation type="submission" date="2024-01" db="EMBL/GenBank/DDBJ databases">
        <title>The genomes of 5 underutilized Papilionoideae crops provide insights into root nodulation and disease resistanc.</title>
        <authorList>
            <person name="Jiang F."/>
        </authorList>
    </citation>
    <scope>NUCLEOTIDE SEQUENCE [LARGE SCALE GENOMIC DNA]</scope>
    <source>
        <strain evidence="1">DUOXIRENSHENG_FW03</strain>
        <tissue evidence="1">Leaves</tissue>
    </source>
</reference>
<organism evidence="1 2">
    <name type="scientific">Psophocarpus tetragonolobus</name>
    <name type="common">Winged bean</name>
    <name type="synonym">Dolichos tetragonolobus</name>
    <dbReference type="NCBI Taxonomy" id="3891"/>
    <lineage>
        <taxon>Eukaryota</taxon>
        <taxon>Viridiplantae</taxon>
        <taxon>Streptophyta</taxon>
        <taxon>Embryophyta</taxon>
        <taxon>Tracheophyta</taxon>
        <taxon>Spermatophyta</taxon>
        <taxon>Magnoliopsida</taxon>
        <taxon>eudicotyledons</taxon>
        <taxon>Gunneridae</taxon>
        <taxon>Pentapetalae</taxon>
        <taxon>rosids</taxon>
        <taxon>fabids</taxon>
        <taxon>Fabales</taxon>
        <taxon>Fabaceae</taxon>
        <taxon>Papilionoideae</taxon>
        <taxon>50 kb inversion clade</taxon>
        <taxon>NPAAA clade</taxon>
        <taxon>indigoferoid/millettioid clade</taxon>
        <taxon>Phaseoleae</taxon>
        <taxon>Psophocarpus</taxon>
    </lineage>
</organism>
<dbReference type="Proteomes" id="UP001386955">
    <property type="component" value="Unassembled WGS sequence"/>
</dbReference>
<accession>A0AAN9SLJ4</accession>